<keyword evidence="4" id="KW-1185">Reference proteome</keyword>
<evidence type="ECO:0000256" key="2">
    <source>
        <dbReference type="PROSITE-ProRule" id="PRU00708"/>
    </source>
</evidence>
<gene>
    <name evidence="3" type="ORF">RJ640_001024</name>
</gene>
<reference evidence="3" key="1">
    <citation type="submission" date="2022-12" db="EMBL/GenBank/DDBJ databases">
        <title>Draft genome assemblies for two species of Escallonia (Escalloniales).</title>
        <authorList>
            <person name="Chanderbali A."/>
            <person name="Dervinis C."/>
            <person name="Anghel I."/>
            <person name="Soltis D."/>
            <person name="Soltis P."/>
            <person name="Zapata F."/>
        </authorList>
    </citation>
    <scope>NUCLEOTIDE SEQUENCE</scope>
    <source>
        <strain evidence="3">UCBG92.1500</strain>
        <tissue evidence="3">Leaf</tissue>
    </source>
</reference>
<dbReference type="NCBIfam" id="TIGR00756">
    <property type="entry name" value="PPR"/>
    <property type="match status" value="2"/>
</dbReference>
<comment type="caution">
    <text evidence="3">The sequence shown here is derived from an EMBL/GenBank/DDBJ whole genome shotgun (WGS) entry which is preliminary data.</text>
</comment>
<feature type="repeat" description="PPR" evidence="2">
    <location>
        <begin position="455"/>
        <end position="489"/>
    </location>
</feature>
<evidence type="ECO:0000256" key="1">
    <source>
        <dbReference type="ARBA" id="ARBA00022737"/>
    </source>
</evidence>
<name>A0AA88QIN3_9ASTE</name>
<dbReference type="Gene3D" id="1.25.40.10">
    <property type="entry name" value="Tetratricopeptide repeat domain"/>
    <property type="match status" value="3"/>
</dbReference>
<dbReference type="Pfam" id="PF01535">
    <property type="entry name" value="PPR"/>
    <property type="match status" value="6"/>
</dbReference>
<evidence type="ECO:0008006" key="5">
    <source>
        <dbReference type="Google" id="ProtNLM"/>
    </source>
</evidence>
<evidence type="ECO:0000313" key="3">
    <source>
        <dbReference type="EMBL" id="KAK2970533.1"/>
    </source>
</evidence>
<dbReference type="Proteomes" id="UP001187471">
    <property type="component" value="Unassembled WGS sequence"/>
</dbReference>
<dbReference type="InterPro" id="IPR002885">
    <property type="entry name" value="PPR_rpt"/>
</dbReference>
<keyword evidence="1" id="KW-0677">Repeat</keyword>
<dbReference type="PANTHER" id="PTHR47003:SF3">
    <property type="entry name" value="SMALL RIBOSOMAL SUBUNIT PROTEIN MS81 (RPPR8)"/>
    <property type="match status" value="1"/>
</dbReference>
<dbReference type="GO" id="GO:0008380">
    <property type="term" value="P:RNA splicing"/>
    <property type="evidence" value="ECO:0007669"/>
    <property type="project" value="InterPro"/>
</dbReference>
<dbReference type="AlphaFoldDB" id="A0AA88QIN3"/>
<organism evidence="3 4">
    <name type="scientific">Escallonia rubra</name>
    <dbReference type="NCBI Taxonomy" id="112253"/>
    <lineage>
        <taxon>Eukaryota</taxon>
        <taxon>Viridiplantae</taxon>
        <taxon>Streptophyta</taxon>
        <taxon>Embryophyta</taxon>
        <taxon>Tracheophyta</taxon>
        <taxon>Spermatophyta</taxon>
        <taxon>Magnoliopsida</taxon>
        <taxon>eudicotyledons</taxon>
        <taxon>Gunneridae</taxon>
        <taxon>Pentapetalae</taxon>
        <taxon>asterids</taxon>
        <taxon>campanulids</taxon>
        <taxon>Escalloniales</taxon>
        <taxon>Escalloniaceae</taxon>
        <taxon>Escallonia</taxon>
    </lineage>
</organism>
<dbReference type="InterPro" id="IPR044578">
    <property type="entry name" value="BIR6-like"/>
</dbReference>
<accession>A0AA88QIN3</accession>
<protein>
    <recommendedName>
        <fullName evidence="5">Pentatricopeptide repeat-containing protein</fullName>
    </recommendedName>
</protein>
<dbReference type="PROSITE" id="PS51375">
    <property type="entry name" value="PPR"/>
    <property type="match status" value="2"/>
</dbReference>
<feature type="repeat" description="PPR" evidence="2">
    <location>
        <begin position="278"/>
        <end position="312"/>
    </location>
</feature>
<dbReference type="EMBL" id="JAVXUO010002703">
    <property type="protein sequence ID" value="KAK2970533.1"/>
    <property type="molecule type" value="Genomic_DNA"/>
</dbReference>
<dbReference type="InterPro" id="IPR011990">
    <property type="entry name" value="TPR-like_helical_dom_sf"/>
</dbReference>
<proteinExistence type="predicted"/>
<evidence type="ECO:0000313" key="4">
    <source>
        <dbReference type="Proteomes" id="UP001187471"/>
    </source>
</evidence>
<sequence length="653" mass="73681">MRNQWRLLLLRCHPPRSPHHHRHFQVVSTTPTFHSFSSLLQTPTTPPIPTEAPTKPLYQNPSFRFFSSSESALENKDNPDQIITLTDIFSQVGSSNDEIKLELESNNVVITHDLVLSVLQNPSTASDVARRLFDWVSEVDGLILSSKSYNYMLGLLGVNGFVKEFWDLVGVMKKKGYGVARGTCVRVSEKFEAEDRNKLVELYANGSTANSTENLCSRICKVIRQDVWGDEVEKQLSELNVEFTGELVEMVLESIASEPNKALILFRWIEEGGLFKHDERTYNAVARVLCREDCTEKFWRVMHEMRSAGCELVRGTYILVMNRFLKRKLLKDAVDLYEFAMGSAVKQDAQDCTIILKKIVVAEEIDMNLFHRVLRVYMEGGNVLTNSTLDSVLKSLTSVGRFGECYKILKAMEEHGLIVSCASQCRIAFQLSSNGRMAKVREFINGIEASGYSENYRTWASLVEGYCVAGHLDEASDCFRKMVDKEGTSCAGYAFEMLVTAYCRKNRAVDVFKLLVDMVNERKLIIWHSTYKLLISKLLVQGGLKEALNLVVLMKNSGYPPFLDPFLEYISKTGTADDACMFLKAVSVRNFPSISVYLRVFEAYFKTGRHNEAQDFLSTCPGYIRNHADVLTLFCPVKSSGEALATSDVSAVD</sequence>
<dbReference type="PANTHER" id="PTHR47003">
    <property type="entry name" value="OS01G0970900 PROTEIN"/>
    <property type="match status" value="1"/>
</dbReference>